<reference evidence="2" key="1">
    <citation type="submission" date="2016-02" db="EMBL/GenBank/DDBJ databases">
        <title>Draft genome sequence of Microdochium bolleyi, a fungal endophyte of beachgrass.</title>
        <authorList>
            <consortium name="DOE Joint Genome Institute"/>
            <person name="David A.S."/>
            <person name="May G."/>
            <person name="Haridas S."/>
            <person name="Lim J."/>
            <person name="Wang M."/>
            <person name="Labutti K."/>
            <person name="Lipzen A."/>
            <person name="Barry K."/>
            <person name="Grigoriev I.V."/>
        </authorList>
    </citation>
    <scope>NUCLEOTIDE SEQUENCE [LARGE SCALE GENOMIC DNA]</scope>
    <source>
        <strain evidence="2">J235TASD1</strain>
    </source>
</reference>
<name>A0A136IWK6_9PEZI</name>
<dbReference type="AlphaFoldDB" id="A0A136IWK6"/>
<sequence length="170" mass="19017">MAALFVGLNSMTETEVFSVFACGYLDPTIAAKTTFTNNPNGSYRFHILAYRQSADKELSRTQLVFRDALARQAVRSWQIETKAEGTPAKVTGFDYARVVWGGLAATTGPIPRPVQGQDLLALDDEDLLANLRMMEKRSIDLVMVKAIVREIKPARETAWNGERAHPYPRR</sequence>
<gene>
    <name evidence="1" type="ORF">Micbo1qcDRAFT_177162</name>
</gene>
<protein>
    <submittedName>
        <fullName evidence="1">Uncharacterized protein</fullName>
    </submittedName>
</protein>
<evidence type="ECO:0000313" key="1">
    <source>
        <dbReference type="EMBL" id="KXJ89288.1"/>
    </source>
</evidence>
<evidence type="ECO:0000313" key="2">
    <source>
        <dbReference type="Proteomes" id="UP000070501"/>
    </source>
</evidence>
<proteinExistence type="predicted"/>
<organism evidence="1 2">
    <name type="scientific">Microdochium bolleyi</name>
    <dbReference type="NCBI Taxonomy" id="196109"/>
    <lineage>
        <taxon>Eukaryota</taxon>
        <taxon>Fungi</taxon>
        <taxon>Dikarya</taxon>
        <taxon>Ascomycota</taxon>
        <taxon>Pezizomycotina</taxon>
        <taxon>Sordariomycetes</taxon>
        <taxon>Xylariomycetidae</taxon>
        <taxon>Xylariales</taxon>
        <taxon>Microdochiaceae</taxon>
        <taxon>Microdochium</taxon>
    </lineage>
</organism>
<dbReference type="InParanoid" id="A0A136IWK6"/>
<accession>A0A136IWK6</accession>
<dbReference type="Proteomes" id="UP000070501">
    <property type="component" value="Unassembled WGS sequence"/>
</dbReference>
<keyword evidence="2" id="KW-1185">Reference proteome</keyword>
<dbReference type="EMBL" id="KQ964255">
    <property type="protein sequence ID" value="KXJ89288.1"/>
    <property type="molecule type" value="Genomic_DNA"/>
</dbReference>